<feature type="domain" description="Duffy-binding-like" evidence="3">
    <location>
        <begin position="1334"/>
        <end position="1475"/>
    </location>
</feature>
<feature type="compositionally biased region" description="Basic and acidic residues" evidence="1">
    <location>
        <begin position="766"/>
        <end position="779"/>
    </location>
</feature>
<evidence type="ECO:0000313" key="7">
    <source>
        <dbReference type="EMBL" id="ETW26809.1"/>
    </source>
</evidence>
<keyword evidence="2" id="KW-0472">Membrane</keyword>
<feature type="region of interest" description="Disordered" evidence="1">
    <location>
        <begin position="950"/>
        <end position="978"/>
    </location>
</feature>
<evidence type="ECO:0000256" key="2">
    <source>
        <dbReference type="SAM" id="Phobius"/>
    </source>
</evidence>
<name>A0A024VDK5_PLAFA</name>
<reference evidence="7 8" key="1">
    <citation type="submission" date="2013-02" db="EMBL/GenBank/DDBJ databases">
        <title>The Genome Annotation of Plasmodium falciparum FCH/4.</title>
        <authorList>
            <consortium name="The Broad Institute Genome Sequencing Platform"/>
            <consortium name="The Broad Institute Genome Sequencing Center for Infectious Disease"/>
            <person name="Neafsey D."/>
            <person name="Hoffman S."/>
            <person name="Volkman S."/>
            <person name="Rosenthal P."/>
            <person name="Walker B."/>
            <person name="Young S.K."/>
            <person name="Zeng Q."/>
            <person name="Gargeya S."/>
            <person name="Fitzgerald M."/>
            <person name="Haas B."/>
            <person name="Abouelleil A."/>
            <person name="Allen A.W."/>
            <person name="Alvarado L."/>
            <person name="Arachchi H.M."/>
            <person name="Berlin A.M."/>
            <person name="Chapman S.B."/>
            <person name="Gainer-Dewar J."/>
            <person name="Goldberg J."/>
            <person name="Griggs A."/>
            <person name="Gujja S."/>
            <person name="Hansen M."/>
            <person name="Howarth C."/>
            <person name="Imamovic A."/>
            <person name="Ireland A."/>
            <person name="Larimer J."/>
            <person name="McCowan C."/>
            <person name="Murphy C."/>
            <person name="Pearson M."/>
            <person name="Poon T.W."/>
            <person name="Priest M."/>
            <person name="Roberts A."/>
            <person name="Saif S."/>
            <person name="Shea T."/>
            <person name="Sisk P."/>
            <person name="Sykes S."/>
            <person name="Wortman J."/>
            <person name="Nusbaum C."/>
            <person name="Birren B."/>
        </authorList>
    </citation>
    <scope>NUCLEOTIDE SEQUENCE [LARGE SCALE GENOMIC DNA]</scope>
    <source>
        <strain evidence="7 8">FCH/4</strain>
    </source>
</reference>
<feature type="compositionally biased region" description="Low complexity" evidence="1">
    <location>
        <begin position="780"/>
        <end position="789"/>
    </location>
</feature>
<feature type="compositionally biased region" description="Polar residues" evidence="1">
    <location>
        <begin position="950"/>
        <end position="963"/>
    </location>
</feature>
<feature type="compositionally biased region" description="Acidic residues" evidence="1">
    <location>
        <begin position="1491"/>
        <end position="1501"/>
    </location>
</feature>
<feature type="region of interest" description="Disordered" evidence="1">
    <location>
        <begin position="654"/>
        <end position="713"/>
    </location>
</feature>
<keyword evidence="2" id="KW-0812">Transmembrane</keyword>
<dbReference type="FunFam" id="1.20.58.1930:FF:000001">
    <property type="entry name" value="Erythrocyte membrane protein 1, PfEMP1"/>
    <property type="match status" value="1"/>
</dbReference>
<feature type="region of interest" description="Disordered" evidence="1">
    <location>
        <begin position="751"/>
        <end position="797"/>
    </location>
</feature>
<gene>
    <name evidence="7" type="ORF">PFFCH_05768</name>
</gene>
<evidence type="ECO:0000313" key="8">
    <source>
        <dbReference type="Proteomes" id="UP000030656"/>
    </source>
</evidence>
<feature type="compositionally biased region" description="Polar residues" evidence="1">
    <location>
        <begin position="754"/>
        <end position="765"/>
    </location>
</feature>
<dbReference type="Proteomes" id="UP000030656">
    <property type="component" value="Unassembled WGS sequence"/>
</dbReference>
<proteinExistence type="predicted"/>
<feature type="domain" description="Duffy-antigen binding" evidence="4">
    <location>
        <begin position="795"/>
        <end position="1058"/>
    </location>
</feature>
<evidence type="ECO:0008006" key="9">
    <source>
        <dbReference type="Google" id="ProtNLM"/>
    </source>
</evidence>
<dbReference type="GO" id="GO:0016020">
    <property type="term" value="C:membrane"/>
    <property type="evidence" value="ECO:0007669"/>
    <property type="project" value="InterPro"/>
</dbReference>
<evidence type="ECO:0000259" key="5">
    <source>
        <dbReference type="Pfam" id="PF18562"/>
    </source>
</evidence>
<dbReference type="InterPro" id="IPR041480">
    <property type="entry name" value="CIDR1_gamma"/>
</dbReference>
<feature type="non-terminal residue" evidence="7">
    <location>
        <position position="1"/>
    </location>
</feature>
<accession>A0A024VDK5</accession>
<dbReference type="Gene3D" id="1.20.58.1930">
    <property type="match status" value="2"/>
</dbReference>
<feature type="transmembrane region" description="Helical" evidence="2">
    <location>
        <begin position="1580"/>
        <end position="1602"/>
    </location>
</feature>
<evidence type="ECO:0000259" key="6">
    <source>
        <dbReference type="Pfam" id="PF22672"/>
    </source>
</evidence>
<feature type="domain" description="Duffy-antigen binding" evidence="4">
    <location>
        <begin position="33"/>
        <end position="231"/>
    </location>
</feature>
<dbReference type="EMBL" id="KI928179">
    <property type="protein sequence ID" value="ETW26809.1"/>
    <property type="molecule type" value="Genomic_DNA"/>
</dbReference>
<dbReference type="SUPFAM" id="SSF140924">
    <property type="entry name" value="Duffy binding domain-like"/>
    <property type="match status" value="4"/>
</dbReference>
<dbReference type="Pfam" id="PF22672">
    <property type="entry name" value="DBL_C"/>
    <property type="match status" value="2"/>
</dbReference>
<dbReference type="GO" id="GO:0046789">
    <property type="term" value="F:host cell surface receptor binding"/>
    <property type="evidence" value="ECO:0007669"/>
    <property type="project" value="InterPro"/>
</dbReference>
<evidence type="ECO:0000259" key="4">
    <source>
        <dbReference type="Pfam" id="PF05424"/>
    </source>
</evidence>
<evidence type="ECO:0000259" key="3">
    <source>
        <dbReference type="Pfam" id="PF03011"/>
    </source>
</evidence>
<sequence>TVIDPCKHKSEERFSEVSGAECDDSKIKGSNGGSCAPFRRLHVCDRNLEQIKTENITTHNLLVDVCMAAQFEGASISGRYPKYQTTYGDTGYTMCTMLARSFADIGDIIRGKDLYEGYDEKEKKRRQQLENKLKKIFEKIHEDVMKTSGRRNRQTLKARYDGDTTNYYQLREDWWYANRIMVWIAMTCGAGESDKYFRKACSGGTTPTNKKCRCTTHDVPTYFDYVPQYLRWFEEWAEDFCRKKKHKLKDVMRKCRKPNGEDKYCSRNGFDCEQTIRVDNKLVKGECHKCSIACSNFVPWIDNQKQEFEKQKGKYTKEMQKYANGTTTKETSNGPINNLYVDDFYKKLKDVGYGGVEEFLKKLNDETTCKGHPEGGTEKASNVDFTNDKIEKTFDHKEYCKTCPWCGTEKKQDGQLTDKQDLQCLYKGITQFDDSNTTDINLLTPDRTKSNILDKYSKLCEKGDKDIQMEEWKCYYEEKKEYDDSDKDYCVLQDKKKNTQDRRIMPYETFFNVWIHEMLEDSIKWRTEYKNCINKEEATKCHDGCKTPCKCFAKWVEQKKKEWDKIEKHFDQQKNLEGMWRNMTLKIYLEELFMDKIKEAYGQEKCDELMQELDKIAMSQQEGDTVHSQDAIKILLKHEEDEAKKCLDTHNEKKCEEQATRARARSADPLTPGRPQPPPVIRRNVFEDEDHELSEDVPEAEEKTVEDTEETDPSVDVCSIVNTLFTNGEPKDIFKDACSLKYGSKSHVGWKCVPTTSGGDNSTTREGSESEANRQRREASGVVTTTGSGTNQGATCIPPRRRKLYVGKLEQWAKNSGNTVVSGQAQTPHGQTPSQSEKLRTAFIQSAAVETFFLWDRYKKIKEKEDIEKRQGEIGLFVDTSEVGKEHQEKLEEGEIPEEFKRQMFYTLGDYRDILFSCSNDNLKNIVLEASGTQEEKENMQKIQAKIKQTLESDNNQATSVTYSASHSGKPSSSGDNPHKALWDRIAQPIWNGMICALTYKESENGDKTIEQVNTANDGKNLFETLKEKYDYEKVKLDDTSDTQTKTNNDQTPTLKNFVERPTYFRYLEEWGEEFCRKQKHKLYIIKKECKVDEGDEKCSGDGFKCTQIVENENGTITGLDCPGCAKYCGFYKMWIDRKKDEYDKQQKAYTGQKEKCKEESKGAESNDNDKQFCGTLEENAAKFLERLKNGPCKNDSGQDKTGNSHIKFDDQNKDKTFGHRDYCGTCSKFRIKCDNDKCTSGDTNVTCNGKTDISANDIKNEGDSIVLDMRVSDDSKSGFNDDGLEACNGADIFKGFRKEQWKCGEFCGVDICTLEKTNNNAAADEKPILMKELLQRWVYNFLDDYKKIKHKILHCIKNDKIKSTCISGCKENCECVKTWIEKKRTEWEEIKKHYLKQFSGNTSGDYPVKTILEEVIPENHLVNAKNKVIKLSKFGNSCGCSAKPSSTNGKNEDAIECMLKKLEEKATACQSKHSVENQGKCENASIPLPNEEEEIPEENPVEAPKICPTPADDKKKEEEEGGCDQAPPATIPEASPEPAPDVTPPAPAPAAPPSPPAAPTPPKPKPPPQLLDDPLLKTALMSSTIMWSIGIGFAAFTYFYLKKKMKKMKKRKKKYKKKFIEKDFKNNKN</sequence>
<feature type="domain" description="Duffy-binding-like" evidence="3">
    <location>
        <begin position="510"/>
        <end position="653"/>
    </location>
</feature>
<protein>
    <recommendedName>
        <fullName evidence="9">EMP1 protein</fullName>
    </recommendedName>
</protein>
<dbReference type="Pfam" id="PF05424">
    <property type="entry name" value="Duffy_binding"/>
    <property type="match status" value="2"/>
</dbReference>
<dbReference type="Gene3D" id="1.20.58.830">
    <property type="match status" value="2"/>
</dbReference>
<reference evidence="7 8" key="2">
    <citation type="submission" date="2013-02" db="EMBL/GenBank/DDBJ databases">
        <title>The Genome Sequence of Plasmodium falciparum FCH/4.</title>
        <authorList>
            <consortium name="The Broad Institute Genome Sequencing Platform"/>
            <consortium name="The Broad Institute Genome Sequencing Center for Infectious Disease"/>
            <person name="Neafsey D."/>
            <person name="Cheeseman I."/>
            <person name="Volkman S."/>
            <person name="Adams J."/>
            <person name="Walker B."/>
            <person name="Young S.K."/>
            <person name="Zeng Q."/>
            <person name="Gargeya S."/>
            <person name="Fitzgerald M."/>
            <person name="Haas B."/>
            <person name="Abouelleil A."/>
            <person name="Alvarado L."/>
            <person name="Arachchi H.M."/>
            <person name="Berlin A.M."/>
            <person name="Chapman S.B."/>
            <person name="Dewar J."/>
            <person name="Goldberg J."/>
            <person name="Griggs A."/>
            <person name="Gujja S."/>
            <person name="Hansen M."/>
            <person name="Howarth C."/>
            <person name="Imamovic A."/>
            <person name="Larimer J."/>
            <person name="McCowan C."/>
            <person name="Murphy C."/>
            <person name="Neiman D."/>
            <person name="Pearson M."/>
            <person name="Priest M."/>
            <person name="Roberts A."/>
            <person name="Saif S."/>
            <person name="Shea T."/>
            <person name="Sisk P."/>
            <person name="Sykes S."/>
            <person name="Wortman J."/>
            <person name="Nusbaum C."/>
            <person name="Birren B."/>
        </authorList>
    </citation>
    <scope>NUCLEOTIDE SEQUENCE [LARGE SCALE GENOMIC DNA]</scope>
    <source>
        <strain evidence="7 8">FCH/4</strain>
    </source>
</reference>
<dbReference type="Gene3D" id="1.20.1310.20">
    <property type="entry name" value="Duffy-antigen binding domain"/>
    <property type="match status" value="2"/>
</dbReference>
<feature type="domain" description="Duffy-binding-like" evidence="6">
    <location>
        <begin position="1070"/>
        <end position="1221"/>
    </location>
</feature>
<dbReference type="InterPro" id="IPR042202">
    <property type="entry name" value="Duffy-ag-bd_sf"/>
</dbReference>
<dbReference type="InterPro" id="IPR054595">
    <property type="entry name" value="DBL_C"/>
</dbReference>
<evidence type="ECO:0000256" key="1">
    <source>
        <dbReference type="SAM" id="MobiDB-lite"/>
    </source>
</evidence>
<feature type="compositionally biased region" description="Low complexity" evidence="1">
    <location>
        <begin position="964"/>
        <end position="974"/>
    </location>
</feature>
<dbReference type="FunFam" id="1.20.1310.20:FF:000001">
    <property type="entry name" value="Erythrocyte membrane protein 1, PfEMP1"/>
    <property type="match status" value="1"/>
</dbReference>
<feature type="domain" description="Cysteine-rich interdomain region 1 gamma" evidence="5">
    <location>
        <begin position="1268"/>
        <end position="1317"/>
    </location>
</feature>
<dbReference type="InterPro" id="IPR004258">
    <property type="entry name" value="DBL"/>
</dbReference>
<feature type="region of interest" description="Disordered" evidence="1">
    <location>
        <begin position="1471"/>
        <end position="1573"/>
    </location>
</feature>
<dbReference type="OrthoDB" id="378876at2759"/>
<feature type="domain" description="Duffy-binding-like" evidence="6">
    <location>
        <begin position="235"/>
        <end position="398"/>
    </location>
</feature>
<feature type="compositionally biased region" description="Acidic residues" evidence="1">
    <location>
        <begin position="687"/>
        <end position="699"/>
    </location>
</feature>
<dbReference type="FunFam" id="1.20.58.830:FF:000003">
    <property type="entry name" value="Erythrocyte membrane protein 1, PfEMP1"/>
    <property type="match status" value="1"/>
</dbReference>
<dbReference type="Pfam" id="PF18562">
    <property type="entry name" value="CIDR1_gamma"/>
    <property type="match status" value="1"/>
</dbReference>
<dbReference type="InterPro" id="IPR008602">
    <property type="entry name" value="Duffy-antigen-binding"/>
</dbReference>
<dbReference type="Pfam" id="PF03011">
    <property type="entry name" value="PFEMP"/>
    <property type="match status" value="2"/>
</dbReference>
<keyword evidence="2" id="KW-1133">Transmembrane helix</keyword>
<feature type="compositionally biased region" description="Pro residues" evidence="1">
    <location>
        <begin position="1536"/>
        <end position="1570"/>
    </location>
</feature>
<organism evidence="7 8">
    <name type="scientific">Plasmodium falciparum FCH/4</name>
    <dbReference type="NCBI Taxonomy" id="1036724"/>
    <lineage>
        <taxon>Eukaryota</taxon>
        <taxon>Sar</taxon>
        <taxon>Alveolata</taxon>
        <taxon>Apicomplexa</taxon>
        <taxon>Aconoidasida</taxon>
        <taxon>Haemosporida</taxon>
        <taxon>Plasmodiidae</taxon>
        <taxon>Plasmodium</taxon>
        <taxon>Plasmodium (Laverania)</taxon>
    </lineage>
</organism>